<dbReference type="PANTHER" id="PTHR18968:SF13">
    <property type="entry name" value="ACETOLACTATE SYNTHASE CATALYTIC SUBUNIT, MITOCHONDRIAL"/>
    <property type="match status" value="1"/>
</dbReference>
<dbReference type="InterPro" id="IPR012001">
    <property type="entry name" value="Thiamin_PyroP_enz_TPP-bd_dom"/>
</dbReference>
<dbReference type="Gene3D" id="3.40.50.970">
    <property type="match status" value="2"/>
</dbReference>
<evidence type="ECO:0000313" key="8">
    <source>
        <dbReference type="Proteomes" id="UP000199302"/>
    </source>
</evidence>
<dbReference type="OrthoDB" id="7534569at2"/>
<evidence type="ECO:0000256" key="2">
    <source>
        <dbReference type="ARBA" id="ARBA00023052"/>
    </source>
</evidence>
<dbReference type="RefSeq" id="WP_092079571.1">
    <property type="nucleotide sequence ID" value="NZ_FOYI01000005.1"/>
</dbReference>
<dbReference type="CDD" id="cd02002">
    <property type="entry name" value="TPP_BFDC"/>
    <property type="match status" value="1"/>
</dbReference>
<dbReference type="Gene3D" id="3.40.50.1220">
    <property type="entry name" value="TPP-binding domain"/>
    <property type="match status" value="1"/>
</dbReference>
<feature type="domain" description="Thiamine pyrophosphate enzyme central" evidence="4">
    <location>
        <begin position="218"/>
        <end position="348"/>
    </location>
</feature>
<dbReference type="CDD" id="cd07035">
    <property type="entry name" value="TPP_PYR_POX_like"/>
    <property type="match status" value="1"/>
</dbReference>
<evidence type="ECO:0000259" key="5">
    <source>
        <dbReference type="Pfam" id="PF02775"/>
    </source>
</evidence>
<name>A0A1I6DTT1_9RHOB</name>
<dbReference type="STRING" id="871652.SAMN04515673_105124"/>
<evidence type="ECO:0000259" key="6">
    <source>
        <dbReference type="Pfam" id="PF02776"/>
    </source>
</evidence>
<keyword evidence="8" id="KW-1185">Reference proteome</keyword>
<dbReference type="InterPro" id="IPR029035">
    <property type="entry name" value="DHS-like_NAD/FAD-binding_dom"/>
</dbReference>
<dbReference type="InterPro" id="IPR012000">
    <property type="entry name" value="Thiamin_PyroP_enz_cen_dom"/>
</dbReference>
<dbReference type="SUPFAM" id="SSF52467">
    <property type="entry name" value="DHS-like NAD/FAD-binding domain"/>
    <property type="match status" value="1"/>
</dbReference>
<dbReference type="Proteomes" id="UP000199302">
    <property type="component" value="Unassembled WGS sequence"/>
</dbReference>
<gene>
    <name evidence="7" type="ORF">SAMN04515673_105124</name>
</gene>
<comment type="similarity">
    <text evidence="1 3">Belongs to the TPP enzyme family.</text>
</comment>
<dbReference type="GO" id="GO:0003984">
    <property type="term" value="F:acetolactate synthase activity"/>
    <property type="evidence" value="ECO:0007669"/>
    <property type="project" value="TreeGrafter"/>
</dbReference>
<feature type="domain" description="Thiamine pyrophosphate enzyme N-terminal TPP-binding" evidence="6">
    <location>
        <begin position="15"/>
        <end position="145"/>
    </location>
</feature>
<reference evidence="7 8" key="1">
    <citation type="submission" date="2016-10" db="EMBL/GenBank/DDBJ databases">
        <authorList>
            <person name="de Groot N.N."/>
        </authorList>
    </citation>
    <scope>NUCLEOTIDE SEQUENCE [LARGE SCALE GENOMIC DNA]</scope>
    <source>
        <strain evidence="8">KMM 9023,NRIC 0796,JCM 17311,KCTC 23692</strain>
    </source>
</reference>
<dbReference type="AlphaFoldDB" id="A0A1I6DTT1"/>
<dbReference type="InterPro" id="IPR045229">
    <property type="entry name" value="TPP_enz"/>
</dbReference>
<dbReference type="PANTHER" id="PTHR18968">
    <property type="entry name" value="THIAMINE PYROPHOSPHATE ENZYMES"/>
    <property type="match status" value="1"/>
</dbReference>
<organism evidence="7 8">
    <name type="scientific">Poseidonocella sedimentorum</name>
    <dbReference type="NCBI Taxonomy" id="871652"/>
    <lineage>
        <taxon>Bacteria</taxon>
        <taxon>Pseudomonadati</taxon>
        <taxon>Pseudomonadota</taxon>
        <taxon>Alphaproteobacteria</taxon>
        <taxon>Rhodobacterales</taxon>
        <taxon>Roseobacteraceae</taxon>
        <taxon>Poseidonocella</taxon>
    </lineage>
</organism>
<accession>A0A1I6DTT1</accession>
<dbReference type="GO" id="GO:0030976">
    <property type="term" value="F:thiamine pyrophosphate binding"/>
    <property type="evidence" value="ECO:0007669"/>
    <property type="project" value="InterPro"/>
</dbReference>
<protein>
    <submittedName>
        <fullName evidence="7">Acetolactate synthase-1/2/3 large subunit</fullName>
    </submittedName>
</protein>
<dbReference type="NCBIfam" id="NF006203">
    <property type="entry name" value="PRK08327.1"/>
    <property type="match status" value="1"/>
</dbReference>
<dbReference type="SUPFAM" id="SSF52518">
    <property type="entry name" value="Thiamin diphosphate-binding fold (THDP-binding)"/>
    <property type="match status" value="2"/>
</dbReference>
<keyword evidence="2 3" id="KW-0786">Thiamine pyrophosphate</keyword>
<dbReference type="InterPro" id="IPR029061">
    <property type="entry name" value="THDP-binding"/>
</dbReference>
<evidence type="ECO:0000313" key="7">
    <source>
        <dbReference type="EMBL" id="SFR08777.1"/>
    </source>
</evidence>
<dbReference type="EMBL" id="FOYI01000005">
    <property type="protein sequence ID" value="SFR08777.1"/>
    <property type="molecule type" value="Genomic_DNA"/>
</dbReference>
<proteinExistence type="inferred from homology"/>
<evidence type="ECO:0000256" key="1">
    <source>
        <dbReference type="ARBA" id="ARBA00007812"/>
    </source>
</evidence>
<dbReference type="GO" id="GO:0009097">
    <property type="term" value="P:isoleucine biosynthetic process"/>
    <property type="evidence" value="ECO:0007669"/>
    <property type="project" value="TreeGrafter"/>
</dbReference>
<sequence>MPDDAAQSQDRAPTMTAGGALFRKLKALGVDCVFANSGTDFPPIIEGLIEARQLGLELPLPVTAPHEHVAMGMAHGYYQISGKAQAVLLHTNVGLSNGATGAINAACDHVPMLMMSGRTPVMEQGRFGARTVPIGWGQEMFDQTALVREACKWDYELRFPEQIGELLDRAWAIANSGPKGPVYLSLPREVLCEHVAQEGLDAPPRMAPVTPAPDPTSLAEAATLLARAERPLIIAQRGAGSAEAFDALSAFVDDWAIPLSHYWANQIAIPASHPMQIGWQPDALLREADVVLVINALAPWWPDRASPSPEAKVIQLGPDPLFARTTPLRNFAADVALAGDTGQAIVALAEAMSAEARDEGAITARRERITRLAGEETRRVVAQAESGNGAPMSKDWVSLCLGRAIAGRRASVFHELGCPLPPLFAEAHQSYFQEPHSGGLGWGLPAALGAQLADPDRLVFATMGDGSYMFANPTACHQVAEAHGLPVITLVLNNEEWGAVRHSVEGLYTEGLARKANDVPLTSLRPSPDFTKTAEASRAYTETITDGRDLPAALERAIKVATEERRQVLFNIAIARSSPH</sequence>
<evidence type="ECO:0000256" key="3">
    <source>
        <dbReference type="RuleBase" id="RU362132"/>
    </source>
</evidence>
<dbReference type="GO" id="GO:0005948">
    <property type="term" value="C:acetolactate synthase complex"/>
    <property type="evidence" value="ECO:0007669"/>
    <property type="project" value="TreeGrafter"/>
</dbReference>
<dbReference type="GO" id="GO:0050660">
    <property type="term" value="F:flavin adenine dinucleotide binding"/>
    <property type="evidence" value="ECO:0007669"/>
    <property type="project" value="TreeGrafter"/>
</dbReference>
<dbReference type="GO" id="GO:0000287">
    <property type="term" value="F:magnesium ion binding"/>
    <property type="evidence" value="ECO:0007669"/>
    <property type="project" value="InterPro"/>
</dbReference>
<feature type="domain" description="Thiamine pyrophosphate enzyme TPP-binding" evidence="5">
    <location>
        <begin position="428"/>
        <end position="561"/>
    </location>
</feature>
<dbReference type="Pfam" id="PF02775">
    <property type="entry name" value="TPP_enzyme_C"/>
    <property type="match status" value="1"/>
</dbReference>
<dbReference type="GO" id="GO:0009099">
    <property type="term" value="P:L-valine biosynthetic process"/>
    <property type="evidence" value="ECO:0007669"/>
    <property type="project" value="TreeGrafter"/>
</dbReference>
<dbReference type="InterPro" id="IPR011766">
    <property type="entry name" value="TPP_enzyme_TPP-bd"/>
</dbReference>
<evidence type="ECO:0000259" key="4">
    <source>
        <dbReference type="Pfam" id="PF00205"/>
    </source>
</evidence>
<dbReference type="Pfam" id="PF00205">
    <property type="entry name" value="TPP_enzyme_M"/>
    <property type="match status" value="1"/>
</dbReference>
<dbReference type="Pfam" id="PF02776">
    <property type="entry name" value="TPP_enzyme_N"/>
    <property type="match status" value="1"/>
</dbReference>